<keyword evidence="3" id="KW-1185">Reference proteome</keyword>
<organism evidence="2 3">
    <name type="scientific">Cohnella fermenti</name>
    <dbReference type="NCBI Taxonomy" id="2565925"/>
    <lineage>
        <taxon>Bacteria</taxon>
        <taxon>Bacillati</taxon>
        <taxon>Bacillota</taxon>
        <taxon>Bacilli</taxon>
        <taxon>Bacillales</taxon>
        <taxon>Paenibacillaceae</taxon>
        <taxon>Cohnella</taxon>
    </lineage>
</organism>
<gene>
    <name evidence="2" type="ORF">E6C55_20475</name>
</gene>
<keyword evidence="1" id="KW-1133">Transmembrane helix</keyword>
<reference evidence="2 3" key="1">
    <citation type="submission" date="2019-04" db="EMBL/GenBank/DDBJ databases">
        <title>Cohnella sp. nov. isolated from preserved vegetables.</title>
        <authorList>
            <person name="Lin S.-Y."/>
            <person name="Hung M.-H."/>
            <person name="Young C.-C."/>
        </authorList>
    </citation>
    <scope>NUCLEOTIDE SEQUENCE [LARGE SCALE GENOMIC DNA]</scope>
    <source>
        <strain evidence="2 3">CC-MHH1044</strain>
    </source>
</reference>
<keyword evidence="1" id="KW-0472">Membrane</keyword>
<feature type="transmembrane region" description="Helical" evidence="1">
    <location>
        <begin position="30"/>
        <end position="52"/>
    </location>
</feature>
<evidence type="ECO:0000313" key="2">
    <source>
        <dbReference type="EMBL" id="THF75882.1"/>
    </source>
</evidence>
<dbReference type="EMBL" id="SSOB01000028">
    <property type="protein sequence ID" value="THF75882.1"/>
    <property type="molecule type" value="Genomic_DNA"/>
</dbReference>
<name>A0A4V3WED6_9BACL</name>
<evidence type="ECO:0000256" key="1">
    <source>
        <dbReference type="SAM" id="Phobius"/>
    </source>
</evidence>
<evidence type="ECO:0000313" key="3">
    <source>
        <dbReference type="Proteomes" id="UP000310636"/>
    </source>
</evidence>
<keyword evidence="1" id="KW-0812">Transmembrane</keyword>
<dbReference type="RefSeq" id="WP_136371686.1">
    <property type="nucleotide sequence ID" value="NZ_SSOB01000028.1"/>
</dbReference>
<comment type="caution">
    <text evidence="2">The sequence shown here is derived from an EMBL/GenBank/DDBJ whole genome shotgun (WGS) entry which is preliminary data.</text>
</comment>
<proteinExistence type="predicted"/>
<dbReference type="Proteomes" id="UP000310636">
    <property type="component" value="Unassembled WGS sequence"/>
</dbReference>
<sequence>MWSQFAWLTLAPTAILWWEWPGASERKSRIALLILLVTTWLLSLAVVTFHRLPGPLQWILTMTGTGI</sequence>
<dbReference type="AlphaFoldDB" id="A0A4V3WED6"/>
<protein>
    <submittedName>
        <fullName evidence="2">Uncharacterized protein</fullName>
    </submittedName>
</protein>
<accession>A0A4V3WED6</accession>